<evidence type="ECO:0000313" key="3">
    <source>
        <dbReference type="Proteomes" id="UP000244089"/>
    </source>
</evidence>
<evidence type="ECO:0000313" key="2">
    <source>
        <dbReference type="EMBL" id="PTW01771.1"/>
    </source>
</evidence>
<sequence length="325" mass="35762">MKSNKMKAAYRKEYGPPESLKIKEIEIPKPKENEILIKVHAATVNRTDCAVLSGRPYIMRLFTGLLKPKLPITGTDFAGEVEAVGNKVNSFKVGNRVFGFNDNGSASHAQYMTISADKALSLIPEKLSYEEAAASLEGAHYAYNFIKKVQVKEGEKILINGATGAIGSALLQFSKYHGAYVTAVGNSKNIELMKSLGADKVIDYQTEDFTEDNQKYKCIFDAVGKSSFSKCRNLLEADGVYISSELGRLGENLFLALITKISSGKKVIFPTPTDIKASIDFIKKLIEEDKFVAVIDREYPLDKISEAFTYTAGGQKTGNVILKIR</sequence>
<dbReference type="EMBL" id="QAXS01000004">
    <property type="protein sequence ID" value="PTW01771.1"/>
    <property type="molecule type" value="Genomic_DNA"/>
</dbReference>
<dbReference type="Pfam" id="PF13602">
    <property type="entry name" value="ADH_zinc_N_2"/>
    <property type="match status" value="1"/>
</dbReference>
<dbReference type="InterPro" id="IPR052733">
    <property type="entry name" value="Chloroplast_QOR"/>
</dbReference>
<dbReference type="SUPFAM" id="SSF50129">
    <property type="entry name" value="GroES-like"/>
    <property type="match status" value="1"/>
</dbReference>
<dbReference type="Gene3D" id="3.40.50.720">
    <property type="entry name" value="NAD(P)-binding Rossmann-like Domain"/>
    <property type="match status" value="1"/>
</dbReference>
<accession>A0A2T5RPQ3</accession>
<feature type="domain" description="Enoyl reductase (ER)" evidence="1">
    <location>
        <begin position="15"/>
        <end position="322"/>
    </location>
</feature>
<dbReference type="CDD" id="cd08267">
    <property type="entry name" value="MDR1"/>
    <property type="match status" value="1"/>
</dbReference>
<dbReference type="Gene3D" id="3.90.180.10">
    <property type="entry name" value="Medium-chain alcohol dehydrogenases, catalytic domain"/>
    <property type="match status" value="1"/>
</dbReference>
<name>A0A2T5RPQ3_9FIRM</name>
<dbReference type="PANTHER" id="PTHR44013">
    <property type="entry name" value="ZINC-TYPE ALCOHOL DEHYDROGENASE-LIKE PROTEIN C16A3.02C"/>
    <property type="match status" value="1"/>
</dbReference>
<dbReference type="InterPro" id="IPR020843">
    <property type="entry name" value="ER"/>
</dbReference>
<dbReference type="GO" id="GO:0016491">
    <property type="term" value="F:oxidoreductase activity"/>
    <property type="evidence" value="ECO:0007669"/>
    <property type="project" value="InterPro"/>
</dbReference>
<dbReference type="PANTHER" id="PTHR44013:SF1">
    <property type="entry name" value="ZINC-TYPE ALCOHOL DEHYDROGENASE-LIKE PROTEIN C16A3.02C"/>
    <property type="match status" value="1"/>
</dbReference>
<dbReference type="InterPro" id="IPR011032">
    <property type="entry name" value="GroES-like_sf"/>
</dbReference>
<dbReference type="Pfam" id="PF08240">
    <property type="entry name" value="ADH_N"/>
    <property type="match status" value="1"/>
</dbReference>
<comment type="caution">
    <text evidence="2">The sequence shown here is derived from an EMBL/GenBank/DDBJ whole genome shotgun (WGS) entry which is preliminary data.</text>
</comment>
<dbReference type="SUPFAM" id="SSF51735">
    <property type="entry name" value="NAD(P)-binding Rossmann-fold domains"/>
    <property type="match status" value="1"/>
</dbReference>
<evidence type="ECO:0000259" key="1">
    <source>
        <dbReference type="SMART" id="SM00829"/>
    </source>
</evidence>
<reference evidence="2 3" key="1">
    <citation type="submission" date="2018-04" db="EMBL/GenBank/DDBJ databases">
        <title>Subsurface microbial communities from deep shales in Ohio and West Virginia, USA.</title>
        <authorList>
            <person name="Wrighton K."/>
        </authorList>
    </citation>
    <scope>NUCLEOTIDE SEQUENCE [LARGE SCALE GENOMIC DNA]</scope>
    <source>
        <strain evidence="2 3">WC1</strain>
    </source>
</reference>
<dbReference type="Proteomes" id="UP000244089">
    <property type="component" value="Unassembled WGS sequence"/>
</dbReference>
<organism evidence="2 3">
    <name type="scientific">Halanaerobium saccharolyticum</name>
    <dbReference type="NCBI Taxonomy" id="43595"/>
    <lineage>
        <taxon>Bacteria</taxon>
        <taxon>Bacillati</taxon>
        <taxon>Bacillota</taxon>
        <taxon>Clostridia</taxon>
        <taxon>Halanaerobiales</taxon>
        <taxon>Halanaerobiaceae</taxon>
        <taxon>Halanaerobium</taxon>
    </lineage>
</organism>
<protein>
    <submittedName>
        <fullName evidence="2">NADPH:quinone reductase-like Zn-dependent oxidoreductase</fullName>
    </submittedName>
</protein>
<dbReference type="SMART" id="SM00829">
    <property type="entry name" value="PKS_ER"/>
    <property type="match status" value="1"/>
</dbReference>
<dbReference type="RefSeq" id="WP_219909357.1">
    <property type="nucleotide sequence ID" value="NZ_QAXS01000004.1"/>
</dbReference>
<dbReference type="AlphaFoldDB" id="A0A2T5RPQ3"/>
<dbReference type="InterPro" id="IPR036291">
    <property type="entry name" value="NAD(P)-bd_dom_sf"/>
</dbReference>
<proteinExistence type="predicted"/>
<gene>
    <name evidence="2" type="ORF">C8C76_104125</name>
</gene>
<dbReference type="InterPro" id="IPR013154">
    <property type="entry name" value="ADH-like_N"/>
</dbReference>